<feature type="region of interest" description="Disordered" evidence="1">
    <location>
        <begin position="1"/>
        <end position="115"/>
    </location>
</feature>
<proteinExistence type="predicted"/>
<dbReference type="Pfam" id="PF10310">
    <property type="entry name" value="DUF5427"/>
    <property type="match status" value="1"/>
</dbReference>
<feature type="compositionally biased region" description="Acidic residues" evidence="1">
    <location>
        <begin position="89"/>
        <end position="110"/>
    </location>
</feature>
<sequence>MSYKEKDVMDFLENLPQKSTKKSSSKVSLNKKKANTTKKDNSNVLDFLNELEEHTKTAKSEEPESAKIEKESVEYIETPSVNKSNNEQASEETEPPVQDSNEEPEKDENEPAPFASFTSWFSNATSGKLGDVDSLLNQTKTTLQKNLGSMSKPELNDIQRGFKDLLSQTMNKIEEHVPDFIEDDDEEEDLMIFLQHDIPNWKFDKLCRSTFYNILSDQVQDGVEVHIKEILGDLSENQSFFEGKVNDAEKLCLANLEDTVNRYKASSEGKEPSKQSKIFISVVGVTVPLQQGTDSKDAESIVDPTKEGNFSLVFVLKDITNNIDIIQRSQSIPDKWIQWVLNYKKFQDKEIDPSKWVSEWIEQLIVLNFQILAQNYVVKRINF</sequence>
<evidence type="ECO:0008006" key="4">
    <source>
        <dbReference type="Google" id="ProtNLM"/>
    </source>
</evidence>
<feature type="compositionally biased region" description="Basic residues" evidence="1">
    <location>
        <begin position="19"/>
        <end position="36"/>
    </location>
</feature>
<protein>
    <recommendedName>
        <fullName evidence="4">Maintenance of telomere capping protein 1</fullName>
    </recommendedName>
</protein>
<feature type="compositionally biased region" description="Basic and acidic residues" evidence="1">
    <location>
        <begin position="51"/>
        <end position="73"/>
    </location>
</feature>
<dbReference type="EMBL" id="FQNF01000022">
    <property type="protein sequence ID" value="SGZ39364.1"/>
    <property type="molecule type" value="Genomic_DNA"/>
</dbReference>
<evidence type="ECO:0000313" key="3">
    <source>
        <dbReference type="Proteomes" id="UP000183365"/>
    </source>
</evidence>
<evidence type="ECO:0000313" key="2">
    <source>
        <dbReference type="EMBL" id="SGZ39364.1"/>
    </source>
</evidence>
<organism evidence="2 3">
    <name type="scientific">Hanseniaspora guilliermondii</name>
    <dbReference type="NCBI Taxonomy" id="56406"/>
    <lineage>
        <taxon>Eukaryota</taxon>
        <taxon>Fungi</taxon>
        <taxon>Dikarya</taxon>
        <taxon>Ascomycota</taxon>
        <taxon>Saccharomycotina</taxon>
        <taxon>Saccharomycetes</taxon>
        <taxon>Saccharomycodales</taxon>
        <taxon>Saccharomycodaceae</taxon>
        <taxon>Hanseniaspora</taxon>
    </lineage>
</organism>
<keyword evidence="3" id="KW-1185">Reference proteome</keyword>
<dbReference type="PANTHER" id="PTHR28265:SF1">
    <property type="entry name" value="MAINTENANCE OF TELOMERE CAPPING PROTEIN 1"/>
    <property type="match status" value="1"/>
</dbReference>
<feature type="compositionally biased region" description="Polar residues" evidence="1">
    <location>
        <begin position="79"/>
        <end position="88"/>
    </location>
</feature>
<gene>
    <name evidence="2" type="ORF">HGUI_01564</name>
</gene>
<dbReference type="PANTHER" id="PTHR28265">
    <property type="entry name" value="MAINTENANCE OF TELOMERE CAPPING PROTEIN 1"/>
    <property type="match status" value="1"/>
</dbReference>
<accession>A0A1L0B0P0</accession>
<reference evidence="3" key="1">
    <citation type="submission" date="2016-11" db="EMBL/GenBank/DDBJ databases">
        <authorList>
            <person name="Guldener U."/>
        </authorList>
    </citation>
    <scope>NUCLEOTIDE SEQUENCE [LARGE SCALE GENOMIC DNA]</scope>
</reference>
<dbReference type="Proteomes" id="UP000183365">
    <property type="component" value="Unassembled WGS sequence"/>
</dbReference>
<dbReference type="VEuPathDB" id="FungiDB:HGUI_01564"/>
<dbReference type="OrthoDB" id="5594977at2759"/>
<name>A0A1L0B0P0_9ASCO</name>
<dbReference type="InterPro" id="IPR018814">
    <property type="entry name" value="DUF5427"/>
</dbReference>
<evidence type="ECO:0000256" key="1">
    <source>
        <dbReference type="SAM" id="MobiDB-lite"/>
    </source>
</evidence>
<dbReference type="AlphaFoldDB" id="A0A1L0B0P0"/>